<evidence type="ECO:0000256" key="1">
    <source>
        <dbReference type="ARBA" id="ARBA00023239"/>
    </source>
</evidence>
<dbReference type="Pfam" id="PF00701">
    <property type="entry name" value="DHDPS"/>
    <property type="match status" value="1"/>
</dbReference>
<dbReference type="SMART" id="SM01130">
    <property type="entry name" value="DHDPS"/>
    <property type="match status" value="1"/>
</dbReference>
<evidence type="ECO:0000256" key="3">
    <source>
        <dbReference type="PIRSR" id="PIRSR001365-1"/>
    </source>
</evidence>
<feature type="binding site" evidence="4">
    <location>
        <position position="50"/>
    </location>
    <ligand>
        <name>pyruvate</name>
        <dbReference type="ChEBI" id="CHEBI:15361"/>
    </ligand>
</feature>
<feature type="active site" description="Proton donor/acceptor" evidence="3">
    <location>
        <position position="142"/>
    </location>
</feature>
<dbReference type="SUPFAM" id="SSF51569">
    <property type="entry name" value="Aldolase"/>
    <property type="match status" value="1"/>
</dbReference>
<evidence type="ECO:0000256" key="4">
    <source>
        <dbReference type="PIRSR" id="PIRSR001365-2"/>
    </source>
</evidence>
<dbReference type="PIRSF" id="PIRSF001365">
    <property type="entry name" value="DHDPS"/>
    <property type="match status" value="1"/>
</dbReference>
<feature type="active site" description="Schiff-base intermediate with substrate" evidence="3">
    <location>
        <position position="172"/>
    </location>
</feature>
<gene>
    <name evidence="5" type="ORF">FKG95_01730</name>
</gene>
<keyword evidence="1 2" id="KW-0456">Lyase</keyword>
<comment type="caution">
    <text evidence="5">The sequence shown here is derived from an EMBL/GenBank/DDBJ whole genome shotgun (WGS) entry which is preliminary data.</text>
</comment>
<organism evidence="5 6">
    <name type="scientific">Denitrobaculum tricleocarpae</name>
    <dbReference type="NCBI Taxonomy" id="2591009"/>
    <lineage>
        <taxon>Bacteria</taxon>
        <taxon>Pseudomonadati</taxon>
        <taxon>Pseudomonadota</taxon>
        <taxon>Alphaproteobacteria</taxon>
        <taxon>Rhodospirillales</taxon>
        <taxon>Rhodospirillaceae</taxon>
        <taxon>Denitrobaculum</taxon>
    </lineage>
</organism>
<reference evidence="5 6" key="1">
    <citation type="submission" date="2019-06" db="EMBL/GenBank/DDBJ databases">
        <title>Whole genome sequence for Rhodospirillaceae sp. R148.</title>
        <authorList>
            <person name="Wang G."/>
        </authorList>
    </citation>
    <scope>NUCLEOTIDE SEQUENCE [LARGE SCALE GENOMIC DNA]</scope>
    <source>
        <strain evidence="5 6">R148</strain>
    </source>
</reference>
<dbReference type="InterPro" id="IPR002220">
    <property type="entry name" value="DapA-like"/>
</dbReference>
<protein>
    <submittedName>
        <fullName evidence="5">Dihydrodipicolinate synthase family protein</fullName>
    </submittedName>
</protein>
<evidence type="ECO:0000313" key="5">
    <source>
        <dbReference type="EMBL" id="TQV83344.1"/>
    </source>
</evidence>
<dbReference type="GO" id="GO:0008840">
    <property type="term" value="F:4-hydroxy-tetrahydrodipicolinate synthase activity"/>
    <property type="evidence" value="ECO:0007669"/>
    <property type="project" value="TreeGrafter"/>
</dbReference>
<dbReference type="OrthoDB" id="7157803at2"/>
<dbReference type="AlphaFoldDB" id="A0A545U1N0"/>
<dbReference type="CDD" id="cd00408">
    <property type="entry name" value="DHDPS-like"/>
    <property type="match status" value="1"/>
</dbReference>
<feature type="binding site" evidence="4">
    <location>
        <position position="213"/>
    </location>
    <ligand>
        <name>pyruvate</name>
        <dbReference type="ChEBI" id="CHEBI:15361"/>
    </ligand>
</feature>
<accession>A0A545U1N0</accession>
<dbReference type="Proteomes" id="UP000315252">
    <property type="component" value="Unassembled WGS sequence"/>
</dbReference>
<dbReference type="RefSeq" id="WP_142894548.1">
    <property type="nucleotide sequence ID" value="NZ_ML660052.1"/>
</dbReference>
<dbReference type="InterPro" id="IPR013785">
    <property type="entry name" value="Aldolase_TIM"/>
</dbReference>
<comment type="similarity">
    <text evidence="2">Belongs to the DapA family.</text>
</comment>
<sequence>MTTSNTRFGLSVALATAFEPSGEIADTQLLAHARTCLDGGCDSVTLFGTTGEGPSLGWEERVRLLTQFKAAGITGDQLVCGISATAVKDAVAQIRAAQVVGCRRILLPPPYYFKQPSDEGVEAWYREVLSQLDQGSVSVILYNIPALTQVALSVGLIGRLRETLGDAVIGVKDSSGDWSYTEALLNAHKDISILVGEERHLAAAVRLGGAGAICGMANLDPAAVRRMACDGKEEPYINDLIDLLEKFPLIPAIKSAIAHQSGDPVWFNLRAPLVGIGQDDGKRLEQALDQLKIARAG</sequence>
<dbReference type="PRINTS" id="PR00146">
    <property type="entry name" value="DHPICSNTHASE"/>
</dbReference>
<evidence type="ECO:0000313" key="6">
    <source>
        <dbReference type="Proteomes" id="UP000315252"/>
    </source>
</evidence>
<keyword evidence="6" id="KW-1185">Reference proteome</keyword>
<dbReference type="Gene3D" id="3.20.20.70">
    <property type="entry name" value="Aldolase class I"/>
    <property type="match status" value="1"/>
</dbReference>
<dbReference type="PANTHER" id="PTHR12128">
    <property type="entry name" value="DIHYDRODIPICOLINATE SYNTHASE"/>
    <property type="match status" value="1"/>
</dbReference>
<evidence type="ECO:0000256" key="2">
    <source>
        <dbReference type="PIRNR" id="PIRNR001365"/>
    </source>
</evidence>
<name>A0A545U1N0_9PROT</name>
<dbReference type="EMBL" id="VHSH01000001">
    <property type="protein sequence ID" value="TQV83344.1"/>
    <property type="molecule type" value="Genomic_DNA"/>
</dbReference>
<proteinExistence type="inferred from homology"/>
<dbReference type="PANTHER" id="PTHR12128:SF67">
    <property type="entry name" value="BLR3884 PROTEIN"/>
    <property type="match status" value="1"/>
</dbReference>